<evidence type="ECO:0000256" key="1">
    <source>
        <dbReference type="SAM" id="MobiDB-lite"/>
    </source>
</evidence>
<accession>A0AB35K2F4</accession>
<name>A0AB35K2F4_9GAMM</name>
<dbReference type="Proteomes" id="UP001150055">
    <property type="component" value="Unassembled WGS sequence"/>
</dbReference>
<comment type="caution">
    <text evidence="2">The sequence shown here is derived from an EMBL/GenBank/DDBJ whole genome shotgun (WGS) entry which is preliminary data.</text>
</comment>
<evidence type="ECO:0000313" key="2">
    <source>
        <dbReference type="EMBL" id="MDD9320324.1"/>
    </source>
</evidence>
<dbReference type="Gene3D" id="1.10.10.1400">
    <property type="entry name" value="Terminase, small subunit, N-terminal DNA-binding domain, HTH motif"/>
    <property type="match status" value="1"/>
</dbReference>
<feature type="region of interest" description="Disordered" evidence="1">
    <location>
        <begin position="122"/>
        <end position="154"/>
    </location>
</feature>
<dbReference type="EMBL" id="JALNTG010000031">
    <property type="protein sequence ID" value="MDD9320324.1"/>
    <property type="molecule type" value="Genomic_DNA"/>
</dbReference>
<proteinExistence type="predicted"/>
<dbReference type="InterPro" id="IPR038713">
    <property type="entry name" value="Terminase_Gp1_N_sf"/>
</dbReference>
<gene>
    <name evidence="2" type="ORF">M0O54_09365</name>
</gene>
<dbReference type="AlphaFoldDB" id="A0AB35K2F4"/>
<evidence type="ECO:0000313" key="3">
    <source>
        <dbReference type="Proteomes" id="UP001150055"/>
    </source>
</evidence>
<reference evidence="2" key="1">
    <citation type="submission" date="2022-12" db="EMBL/GenBank/DDBJ databases">
        <title>Acinetobacter lactucae: Emerging opportunistic pathogenic species of genus Acinetobacter isolated from immunocompromised patients in clinical settings of India.</title>
        <authorList>
            <person name="Amar A.K."/>
            <person name="Sawant A.R."/>
            <person name="Meera M."/>
            <person name="Tomar A."/>
            <person name="Sistla S."/>
            <person name="Prashanth K."/>
        </authorList>
    </citation>
    <scope>NUCLEOTIDE SEQUENCE</scope>
    <source>
        <strain evidence="2">PKAL1828C</strain>
    </source>
</reference>
<evidence type="ECO:0008006" key="4">
    <source>
        <dbReference type="Google" id="ProtNLM"/>
    </source>
</evidence>
<protein>
    <recommendedName>
        <fullName evidence="4">Terminase small subunit</fullName>
    </recommendedName>
</protein>
<feature type="compositionally biased region" description="Basic and acidic residues" evidence="1">
    <location>
        <begin position="122"/>
        <end position="148"/>
    </location>
</feature>
<sequence length="154" mass="16637">MALTQKKKAYAQARLQGKKTKEAAVLAGYSERSAAAKGSQLESDPDVVAYLASLNSQGGGGLDATPLGEAAIQAEFLAMENVSNSLEFLKTIYKNPRIDRKIRIEAAKAALPYEFGRVGEKGIKEGREEGAKETAKTSKFATADEQRKQQQRVS</sequence>
<dbReference type="RefSeq" id="WP_274579089.1">
    <property type="nucleotide sequence ID" value="NZ_JALNTG010000031.1"/>
</dbReference>
<organism evidence="2 3">
    <name type="scientific">Acinetobacter lactucae</name>
    <dbReference type="NCBI Taxonomy" id="1785128"/>
    <lineage>
        <taxon>Bacteria</taxon>
        <taxon>Pseudomonadati</taxon>
        <taxon>Pseudomonadota</taxon>
        <taxon>Gammaproteobacteria</taxon>
        <taxon>Moraxellales</taxon>
        <taxon>Moraxellaceae</taxon>
        <taxon>Acinetobacter</taxon>
        <taxon>Acinetobacter calcoaceticus/baumannii complex</taxon>
    </lineage>
</organism>